<feature type="compositionally biased region" description="Polar residues" evidence="1">
    <location>
        <begin position="1062"/>
        <end position="1071"/>
    </location>
</feature>
<organism evidence="2 3">
    <name type="scientific">Astyanax mexicanus</name>
    <name type="common">Blind cave fish</name>
    <name type="synonym">Astyanax fasciatus mexicanus</name>
    <dbReference type="NCBI Taxonomy" id="7994"/>
    <lineage>
        <taxon>Eukaryota</taxon>
        <taxon>Metazoa</taxon>
        <taxon>Chordata</taxon>
        <taxon>Craniata</taxon>
        <taxon>Vertebrata</taxon>
        <taxon>Euteleostomi</taxon>
        <taxon>Actinopterygii</taxon>
        <taxon>Neopterygii</taxon>
        <taxon>Teleostei</taxon>
        <taxon>Ostariophysi</taxon>
        <taxon>Characiformes</taxon>
        <taxon>Characoidei</taxon>
        <taxon>Acestrorhamphidae</taxon>
        <taxon>Acestrorhamphinae</taxon>
        <taxon>Astyanax</taxon>
    </lineage>
</organism>
<feature type="compositionally biased region" description="Basic and acidic residues" evidence="1">
    <location>
        <begin position="1153"/>
        <end position="1164"/>
    </location>
</feature>
<feature type="region of interest" description="Disordered" evidence="1">
    <location>
        <begin position="1132"/>
        <end position="1207"/>
    </location>
</feature>
<feature type="compositionally biased region" description="Low complexity" evidence="1">
    <location>
        <begin position="651"/>
        <end position="667"/>
    </location>
</feature>
<feature type="region of interest" description="Disordered" evidence="1">
    <location>
        <begin position="645"/>
        <end position="667"/>
    </location>
</feature>
<feature type="region of interest" description="Disordered" evidence="1">
    <location>
        <begin position="1"/>
        <end position="56"/>
    </location>
</feature>
<feature type="compositionally biased region" description="Polar residues" evidence="1">
    <location>
        <begin position="1190"/>
        <end position="1202"/>
    </location>
</feature>
<sequence length="1503" mass="165033">MSTHDLTVKLNSSSSSAGSSPPEQQRTEAAEPQKLSAGNKNEPALTGTSANSLQTNKNLYIRRKILLNSKGDWTSPTGDLKEVPDQLRFTSFFSLRLPSKRSEKNKKYTETKLISNDIHRKPDAVRRPANVQYPELKTNRDSAGKEKDENFSKPPFQKGCTTIPQQKHFGHDIPCHRSEEGTQHGVALCDPAQTAQNCSQEPLPSSDHLTQQPIGESKTAARESGVNDPFRENAEGALCNSNLILFGEASSSKASTNCQPAACSPRALKRALSLPSFPAPHHSCKSETDPSHTGPAAKMFTSTLVSVLAPHWSGRFRRPKRDVSEVEQDGQVSGQNSNQSVSTQNSPHQPFLLTQMRAGGETVDKFNDKLRDSAGTSRSTAEWQKDTTSSQHFTATLHTIRPRLKPTPLDTSQKTADAEDVEHRTSVHLPLDSNQVTRSALSLQVRGYKRISQPEDQAETFSPPTSRPTTSSLLLSWRRLKSRTENDESTEMEKQLTTSVRSLTLPNKSKLRLSQPHTPLFSPDSPTKENVQRYTFPASSEQIQSPETSPVSPHVREMRTSRRSMFLINREFNISSKSTSTINDTNKDRIYSSSTTGSNQSESLNASQEHSRESLERKCSHLGNNESVQHSITDYKNSNINSLHRTATDLPKNTPKDNTNNNIGTSISNRYHISDNIVQNHISQPTESTSQSTSPQIIQITTVNLTAGIPPGNLTQTGQNSNQNSTNNIRSLYPENLSPSPIDQLSGRTFTGSLVFTPRKEISAMERTSPSHVWQNYLNLRQSQSNQSSSDQTNLLSSARPLRQVRAPSIYSYLRETSPPLTTQTSTALNTSPSPLSPFLKQEDQIKKENQNAGISRFTFDLSQVETKDVSFRSPQSLPPDSGRRSELHLSKSPYSTLISARPRLNSALHNPTSPPVTHQHRKSASYDSSATTSSSPKAEDSSYLLVQKYNRIKGVSDSASDKRFTMEPTLKPCSTSQSSPVARFTDSQTTNSIPDTTFPSQSGIIDKDICQTGPDGTFLSQSVKGSTSAAQELCSSTLSMLTVSETVPAITKDEVTPLQTHETLQGIQRSNSKRSFFSRSKEENSQTSSAFADKQGLTNQDGKSGEMTGLKNSNKMDQVLNRLRMKFGVKRSEDDDLTARRKTKNQQSSDLKAPECKKNEVCHESQTLKSPVSSQITNRKDSSGALSGFTFSNEKCENSPNVDKHKRLADENGNQFLGRPQSPNWPKPHYINRYATMPQTRKTTAPGPSSTFYPSAFSSKDSQSDDVFDSCFSTRTKNSLVGKTENVSGNSGNAQNSQRQRLMGAHLSASCANLKYGLERGRSVSVSSIVSGRPSGPGRISTGSRQGSVSDFSSLDEFAPRSRHSSISNPGNSPEHGVTGPSSLPVHSTYRGCVGRLQSNDRLWSPGNLDSSSCAWDAEANPTPPPSPPFSPTSRRISQVPSSSSTSSRTSLDSLSPRGFLPSRSYKTTLSVFEESSSDSDTTTDDEYYLNNDGDDEKETEL</sequence>
<feature type="compositionally biased region" description="Polar residues" evidence="1">
    <location>
        <begin position="1"/>
        <end position="11"/>
    </location>
</feature>
<feature type="compositionally biased region" description="Polar residues" evidence="1">
    <location>
        <begin position="1342"/>
        <end position="1354"/>
    </location>
</feature>
<feature type="compositionally biased region" description="Low complexity" evidence="1">
    <location>
        <begin position="592"/>
        <end position="603"/>
    </location>
</feature>
<feature type="region of interest" description="Disordered" evidence="1">
    <location>
        <begin position="196"/>
        <end position="229"/>
    </location>
</feature>
<dbReference type="EMBL" id="JAICCE010000001">
    <property type="protein sequence ID" value="KAG9283360.1"/>
    <property type="molecule type" value="Genomic_DNA"/>
</dbReference>
<feature type="region of interest" description="Disordered" evidence="1">
    <location>
        <begin position="712"/>
        <end position="745"/>
    </location>
</feature>
<dbReference type="OMA" id="NEVCHES"/>
<feature type="region of interest" description="Disordered" evidence="1">
    <location>
        <begin position="967"/>
        <end position="1007"/>
    </location>
</feature>
<proteinExistence type="predicted"/>
<feature type="region of interest" description="Disordered" evidence="1">
    <location>
        <begin position="278"/>
        <end position="297"/>
    </location>
</feature>
<feature type="compositionally biased region" description="Low complexity" evidence="1">
    <location>
        <begin position="1328"/>
        <end position="1340"/>
    </location>
</feature>
<feature type="compositionally biased region" description="Low complexity" evidence="1">
    <location>
        <begin position="712"/>
        <end position="728"/>
    </location>
</feature>
<feature type="compositionally biased region" description="Polar residues" evidence="1">
    <location>
        <begin position="196"/>
        <end position="214"/>
    </location>
</feature>
<evidence type="ECO:0000256" key="1">
    <source>
        <dbReference type="SAM" id="MobiDB-lite"/>
    </source>
</evidence>
<feature type="compositionally biased region" description="Polar residues" evidence="1">
    <location>
        <begin position="46"/>
        <end position="56"/>
    </location>
</feature>
<feature type="region of interest" description="Disordered" evidence="1">
    <location>
        <begin position="816"/>
        <end position="839"/>
    </location>
</feature>
<feature type="region of interest" description="Disordered" evidence="1">
    <location>
        <begin position="536"/>
        <end position="556"/>
    </location>
</feature>
<feature type="region of interest" description="Disordered" evidence="1">
    <location>
        <begin position="138"/>
        <end position="159"/>
    </location>
</feature>
<feature type="compositionally biased region" description="Polar residues" evidence="1">
    <location>
        <begin position="374"/>
        <end position="391"/>
    </location>
</feature>
<feature type="region of interest" description="Disordered" evidence="1">
    <location>
        <begin position="578"/>
        <end position="617"/>
    </location>
</feature>
<feature type="compositionally biased region" description="Polar residues" evidence="1">
    <location>
        <begin position="973"/>
        <end position="1004"/>
    </location>
</feature>
<feature type="compositionally biased region" description="Polar residues" evidence="1">
    <location>
        <begin position="1165"/>
        <end position="1178"/>
    </location>
</feature>
<feature type="compositionally biased region" description="Polar residues" evidence="1">
    <location>
        <begin position="1086"/>
        <end position="1103"/>
    </location>
</feature>
<evidence type="ECO:0000313" key="2">
    <source>
        <dbReference type="EMBL" id="KAG9283360.1"/>
    </source>
</evidence>
<feature type="region of interest" description="Disordered" evidence="1">
    <location>
        <begin position="1062"/>
        <end position="1119"/>
    </location>
</feature>
<reference evidence="2 3" key="1">
    <citation type="submission" date="2021-07" db="EMBL/GenBank/DDBJ databases">
        <authorList>
            <person name="Imarazene B."/>
            <person name="Zahm M."/>
            <person name="Klopp C."/>
            <person name="Cabau C."/>
            <person name="Beille S."/>
            <person name="Jouanno E."/>
            <person name="Castinel A."/>
            <person name="Lluch J."/>
            <person name="Gil L."/>
            <person name="Kuchtly C."/>
            <person name="Lopez Roques C."/>
            <person name="Donnadieu C."/>
            <person name="Parrinello H."/>
            <person name="Journot L."/>
            <person name="Du K."/>
            <person name="Schartl M."/>
            <person name="Retaux S."/>
            <person name="Guiguen Y."/>
        </authorList>
    </citation>
    <scope>NUCLEOTIDE SEQUENCE [LARGE SCALE GENOMIC DNA]</scope>
    <source>
        <strain evidence="2">Pach_M1</strain>
        <tissue evidence="2">Testis</tissue>
    </source>
</reference>
<feature type="compositionally biased region" description="Basic and acidic residues" evidence="1">
    <location>
        <begin position="138"/>
        <end position="151"/>
    </location>
</feature>
<feature type="region of interest" description="Disordered" evidence="1">
    <location>
        <begin position="1328"/>
        <end position="1385"/>
    </location>
</feature>
<name>A0A8T2MIC8_ASTMX</name>
<feature type="region of interest" description="Disordered" evidence="1">
    <location>
        <begin position="367"/>
        <end position="391"/>
    </location>
</feature>
<feature type="compositionally biased region" description="Low complexity" evidence="1">
    <location>
        <begin position="1433"/>
        <end position="1459"/>
    </location>
</feature>
<feature type="compositionally biased region" description="Pro residues" evidence="1">
    <location>
        <begin position="1423"/>
        <end position="1432"/>
    </location>
</feature>
<feature type="region of interest" description="Disordered" evidence="1">
    <location>
        <begin position="906"/>
        <end position="941"/>
    </location>
</feature>
<feature type="compositionally biased region" description="Polar residues" evidence="1">
    <location>
        <begin position="819"/>
        <end position="834"/>
    </location>
</feature>
<dbReference type="Proteomes" id="UP000752171">
    <property type="component" value="Unassembled WGS sequence"/>
</dbReference>
<accession>A0A8T2MIC8</accession>
<protein>
    <submittedName>
        <fullName evidence="2">Uncharacterized protein</fullName>
    </submittedName>
</protein>
<feature type="region of interest" description="Disordered" evidence="1">
    <location>
        <begin position="870"/>
        <end position="891"/>
    </location>
</feature>
<feature type="compositionally biased region" description="Low complexity" evidence="1">
    <location>
        <begin position="926"/>
        <end position="936"/>
    </location>
</feature>
<feature type="region of interest" description="Disordered" evidence="1">
    <location>
        <begin position="1416"/>
        <end position="1503"/>
    </location>
</feature>
<gene>
    <name evidence="2" type="ORF">AMEX_G2119</name>
</gene>
<feature type="region of interest" description="Disordered" evidence="1">
    <location>
        <begin position="316"/>
        <end position="348"/>
    </location>
</feature>
<feature type="compositionally biased region" description="Low complexity" evidence="1">
    <location>
        <begin position="329"/>
        <end position="346"/>
    </location>
</feature>
<feature type="compositionally biased region" description="Acidic residues" evidence="1">
    <location>
        <begin position="1477"/>
        <end position="1503"/>
    </location>
</feature>
<feature type="compositionally biased region" description="Polar residues" evidence="1">
    <location>
        <begin position="536"/>
        <end position="551"/>
    </location>
</feature>
<evidence type="ECO:0000313" key="3">
    <source>
        <dbReference type="Proteomes" id="UP000752171"/>
    </source>
</evidence>
<comment type="caution">
    <text evidence="2">The sequence shown here is derived from an EMBL/GenBank/DDBJ whole genome shotgun (WGS) entry which is preliminary data.</text>
</comment>